<feature type="compositionally biased region" description="Polar residues" evidence="8">
    <location>
        <begin position="200"/>
        <end position="227"/>
    </location>
</feature>
<evidence type="ECO:0000259" key="9">
    <source>
        <dbReference type="PROSITE" id="PS50240"/>
    </source>
</evidence>
<dbReference type="InterPro" id="IPR022700">
    <property type="entry name" value="CLIP"/>
</dbReference>
<keyword evidence="5" id="KW-1015">Disulfide bond</keyword>
<dbReference type="InterPro" id="IPR009003">
    <property type="entry name" value="Peptidase_S1_PA"/>
</dbReference>
<dbReference type="InterPro" id="IPR001314">
    <property type="entry name" value="Peptidase_S1A"/>
</dbReference>
<dbReference type="PROSITE" id="PS50240">
    <property type="entry name" value="TRYPSIN_DOM"/>
    <property type="match status" value="1"/>
</dbReference>
<sequence>MVHPIIQGILQVLPQVRGQMLTANRPAHFQITGEWQNQQRHPGHPPWHRFTSPRKRSPAPDAYFSGGPHQPHMQDHGGPGPQYGPDQMSSPSNQQFAFQNQNQEFFSQKPDPQYSQNFGSQGQFGANQSPASSNQQFSFQNSNPQFSFNQQSDPNQQLYNQSPVDPSQYQASENQFAFQNAENPSNQQFSLKQSPFGPQHMQNSPYLNQNYDGRSTGNLIRSDSYNPNDGRLLSDSAFTRISETLGAINTVGHYLVDVVNDNERNESNPNLQQLPQAIYTLTKNVLGRNVTDTIAPIVKKALPRVLPDAPITKIATGDKESDGKYCTTPEGKKGVCEDLSNCPQLLLNLVNLRESLCFKDLFVPGVCCPADAVVTTPAYEKPVVTTTSKPTFLVPVTTSKPLIKTTTTKKPSAVLTLTTKRPKPVTTTTRPTTTRPTTAATVTTLRPVSSTYYTVPPPVIANFSNIVDVSECGQREDEGGRIVGGTEAAAGAWPWMAAIYLHGTKRKEFWCGGTLVGPRQVLTAAHCTRDSKQRPFPARQFSVRLGDVDLARDDEPSRPVTVRVTAVRAHEQFSRVGYYNDIAVLVLAEDVQKSKYVIPICLPAADLSNELFEGAVATVVGWGTTRYGGSESSRQLEARLPVWRNEECDRAYFQPITDAFLCAGYARGGVDACQGDSGGPLMLQHGGRWTQIGVVSFGNKCGEPGYPGVYTRLTHYARWLRQHLV</sequence>
<evidence type="ECO:0000313" key="11">
    <source>
        <dbReference type="EMBL" id="CAG9130909.1"/>
    </source>
</evidence>
<dbReference type="SMART" id="SM00020">
    <property type="entry name" value="Tryp_SPc"/>
    <property type="match status" value="1"/>
</dbReference>
<dbReference type="CDD" id="cd00190">
    <property type="entry name" value="Tryp_SPc"/>
    <property type="match status" value="1"/>
</dbReference>
<name>A0A8S4FWH4_PLUXY</name>
<feature type="region of interest" description="Disordered" evidence="8">
    <location>
        <begin position="34"/>
        <end position="93"/>
    </location>
</feature>
<feature type="region of interest" description="Disordered" evidence="8">
    <location>
        <begin position="184"/>
        <end position="229"/>
    </location>
</feature>
<feature type="compositionally biased region" description="Basic residues" evidence="8">
    <location>
        <begin position="41"/>
        <end position="57"/>
    </location>
</feature>
<dbReference type="Pfam" id="PF00089">
    <property type="entry name" value="Trypsin"/>
    <property type="match status" value="1"/>
</dbReference>
<proteinExistence type="inferred from homology"/>
<evidence type="ECO:0000256" key="3">
    <source>
        <dbReference type="ARBA" id="ARBA00022801"/>
    </source>
</evidence>
<feature type="compositionally biased region" description="Low complexity" evidence="8">
    <location>
        <begin position="126"/>
        <end position="152"/>
    </location>
</feature>
<keyword evidence="1 7" id="KW-0645">Protease</keyword>
<feature type="region of interest" description="Disordered" evidence="8">
    <location>
        <begin position="107"/>
        <end position="169"/>
    </location>
</feature>
<evidence type="ECO:0000259" key="10">
    <source>
        <dbReference type="PROSITE" id="PS51888"/>
    </source>
</evidence>
<evidence type="ECO:0000256" key="2">
    <source>
        <dbReference type="ARBA" id="ARBA00022729"/>
    </source>
</evidence>
<evidence type="ECO:0000313" key="12">
    <source>
        <dbReference type="Proteomes" id="UP000653454"/>
    </source>
</evidence>
<dbReference type="GO" id="GO:0006508">
    <property type="term" value="P:proteolysis"/>
    <property type="evidence" value="ECO:0007669"/>
    <property type="project" value="UniProtKB-KW"/>
</dbReference>
<evidence type="ECO:0000256" key="8">
    <source>
        <dbReference type="SAM" id="MobiDB-lite"/>
    </source>
</evidence>
<dbReference type="PROSITE" id="PS00135">
    <property type="entry name" value="TRYPSIN_SER"/>
    <property type="match status" value="1"/>
</dbReference>
<feature type="domain" description="Clip" evidence="10">
    <location>
        <begin position="325"/>
        <end position="368"/>
    </location>
</feature>
<accession>A0A8S4FWH4</accession>
<comment type="similarity">
    <text evidence="6">Belongs to the peptidase S1 family. CLIP subfamily.</text>
</comment>
<feature type="compositionally biased region" description="Polar residues" evidence="8">
    <location>
        <begin position="113"/>
        <end position="125"/>
    </location>
</feature>
<comment type="caution">
    <text evidence="11">The sequence shown here is derived from an EMBL/GenBank/DDBJ whole genome shotgun (WGS) entry which is preliminary data.</text>
</comment>
<dbReference type="SUPFAM" id="SSF50494">
    <property type="entry name" value="Trypsin-like serine proteases"/>
    <property type="match status" value="1"/>
</dbReference>
<feature type="compositionally biased region" description="Polar residues" evidence="8">
    <location>
        <begin position="184"/>
        <end position="193"/>
    </location>
</feature>
<dbReference type="GO" id="GO:0004252">
    <property type="term" value="F:serine-type endopeptidase activity"/>
    <property type="evidence" value="ECO:0007669"/>
    <property type="project" value="InterPro"/>
</dbReference>
<dbReference type="InterPro" id="IPR001254">
    <property type="entry name" value="Trypsin_dom"/>
</dbReference>
<dbReference type="PROSITE" id="PS51888">
    <property type="entry name" value="CLIP"/>
    <property type="match status" value="1"/>
</dbReference>
<evidence type="ECO:0000256" key="1">
    <source>
        <dbReference type="ARBA" id="ARBA00022670"/>
    </source>
</evidence>
<dbReference type="EMBL" id="CAJHNJ030000043">
    <property type="protein sequence ID" value="CAG9130909.1"/>
    <property type="molecule type" value="Genomic_DNA"/>
</dbReference>
<dbReference type="InterPro" id="IPR018114">
    <property type="entry name" value="TRYPSIN_HIS"/>
</dbReference>
<organism evidence="11 12">
    <name type="scientific">Plutella xylostella</name>
    <name type="common">Diamondback moth</name>
    <name type="synonym">Plutella maculipennis</name>
    <dbReference type="NCBI Taxonomy" id="51655"/>
    <lineage>
        <taxon>Eukaryota</taxon>
        <taxon>Metazoa</taxon>
        <taxon>Ecdysozoa</taxon>
        <taxon>Arthropoda</taxon>
        <taxon>Hexapoda</taxon>
        <taxon>Insecta</taxon>
        <taxon>Pterygota</taxon>
        <taxon>Neoptera</taxon>
        <taxon>Endopterygota</taxon>
        <taxon>Lepidoptera</taxon>
        <taxon>Glossata</taxon>
        <taxon>Ditrysia</taxon>
        <taxon>Yponomeutoidea</taxon>
        <taxon>Plutellidae</taxon>
        <taxon>Plutella</taxon>
    </lineage>
</organism>
<dbReference type="PROSITE" id="PS00134">
    <property type="entry name" value="TRYPSIN_HIS"/>
    <property type="match status" value="1"/>
</dbReference>
<gene>
    <name evidence="11" type="ORF">PLXY2_LOCUS10080</name>
</gene>
<evidence type="ECO:0000256" key="4">
    <source>
        <dbReference type="ARBA" id="ARBA00022825"/>
    </source>
</evidence>
<dbReference type="Gene3D" id="2.40.10.10">
    <property type="entry name" value="Trypsin-like serine proteases"/>
    <property type="match status" value="1"/>
</dbReference>
<keyword evidence="12" id="KW-1185">Reference proteome</keyword>
<keyword evidence="4 7" id="KW-0720">Serine protease</keyword>
<feature type="compositionally biased region" description="Polar residues" evidence="8">
    <location>
        <begin position="153"/>
        <end position="169"/>
    </location>
</feature>
<dbReference type="PANTHER" id="PTHR24258">
    <property type="entry name" value="SERINE PROTEASE-RELATED"/>
    <property type="match status" value="1"/>
</dbReference>
<dbReference type="SMART" id="SM00680">
    <property type="entry name" value="CLIP"/>
    <property type="match status" value="1"/>
</dbReference>
<evidence type="ECO:0000256" key="5">
    <source>
        <dbReference type="ARBA" id="ARBA00023157"/>
    </source>
</evidence>
<dbReference type="InterPro" id="IPR043504">
    <property type="entry name" value="Peptidase_S1_PA_chymotrypsin"/>
</dbReference>
<keyword evidence="3 7" id="KW-0378">Hydrolase</keyword>
<dbReference type="InterPro" id="IPR033116">
    <property type="entry name" value="TRYPSIN_SER"/>
</dbReference>
<dbReference type="PRINTS" id="PR00722">
    <property type="entry name" value="CHYMOTRYPSIN"/>
</dbReference>
<evidence type="ECO:0000256" key="6">
    <source>
        <dbReference type="ARBA" id="ARBA00024195"/>
    </source>
</evidence>
<dbReference type="FunFam" id="2.40.10.10:FF:000006">
    <property type="entry name" value="Serine proteinase stubble"/>
    <property type="match status" value="1"/>
</dbReference>
<keyword evidence="2" id="KW-0732">Signal</keyword>
<feature type="domain" description="Peptidase S1" evidence="9">
    <location>
        <begin position="482"/>
        <end position="725"/>
    </location>
</feature>
<reference evidence="11" key="1">
    <citation type="submission" date="2020-11" db="EMBL/GenBank/DDBJ databases">
        <authorList>
            <person name="Whiteford S."/>
        </authorList>
    </citation>
    <scope>NUCLEOTIDE SEQUENCE</scope>
</reference>
<protein>
    <submittedName>
        <fullName evidence="11">(diamondback moth) hypothetical protein</fullName>
    </submittedName>
</protein>
<dbReference type="PANTHER" id="PTHR24258:SF116">
    <property type="entry name" value="FI16631P1-RELATED"/>
    <property type="match status" value="1"/>
</dbReference>
<dbReference type="AlphaFoldDB" id="A0A8S4FWH4"/>
<evidence type="ECO:0000256" key="7">
    <source>
        <dbReference type="RuleBase" id="RU363034"/>
    </source>
</evidence>
<dbReference type="Proteomes" id="UP000653454">
    <property type="component" value="Unassembled WGS sequence"/>
</dbReference>